<gene>
    <name evidence="2" type="primary">ANKEF1_2</name>
    <name evidence="2" type="ORF">OS493_026422</name>
</gene>
<name>A0A9W9ZA32_9CNID</name>
<dbReference type="Proteomes" id="UP001163046">
    <property type="component" value="Unassembled WGS sequence"/>
</dbReference>
<dbReference type="EMBL" id="MU826372">
    <property type="protein sequence ID" value="KAJ7377852.1"/>
    <property type="molecule type" value="Genomic_DNA"/>
</dbReference>
<accession>A0A9W9ZA32</accession>
<dbReference type="Gene3D" id="1.25.40.20">
    <property type="entry name" value="Ankyrin repeat-containing domain"/>
    <property type="match status" value="2"/>
</dbReference>
<dbReference type="InterPro" id="IPR036770">
    <property type="entry name" value="Ankyrin_rpt-contain_sf"/>
</dbReference>
<organism evidence="2 3">
    <name type="scientific">Desmophyllum pertusum</name>
    <dbReference type="NCBI Taxonomy" id="174260"/>
    <lineage>
        <taxon>Eukaryota</taxon>
        <taxon>Metazoa</taxon>
        <taxon>Cnidaria</taxon>
        <taxon>Anthozoa</taxon>
        <taxon>Hexacorallia</taxon>
        <taxon>Scleractinia</taxon>
        <taxon>Caryophylliina</taxon>
        <taxon>Caryophylliidae</taxon>
        <taxon>Desmophyllum</taxon>
    </lineage>
</organism>
<sequence>MISFLLDLGASPNMVDLKGRSPAMRAAEFGHTQALTLLTEADTDLTIRDIEEKGILFYCIQPTKRHLECLQIALKHGASVNYVSRDGQPLLLVAAEAGLDSIVAALLIAGADPNGVHAKHWPDVPSCCICCWKRSLCQGKSWRLGLIVMLWTVKTNIQHTGQTSGVKWVQIILQRAAFNGHFEVIRVLAAYGADLGKVALDGNTSLHYAAQQGFGPICKFLAQRASCESSGQSHLARRSHKVSVDGTSDRYCIYAGCPSMLKNKEGKTPRLLAKDNEHKDALKECRKAEKQSAKLAKGGSRTGEPYAIRVSDHVV</sequence>
<dbReference type="PROSITE" id="PS50088">
    <property type="entry name" value="ANK_REPEAT"/>
    <property type="match status" value="1"/>
</dbReference>
<protein>
    <submittedName>
        <fullName evidence="2">Ankyrin repeat</fullName>
    </submittedName>
</protein>
<evidence type="ECO:0000256" key="1">
    <source>
        <dbReference type="PROSITE-ProRule" id="PRU00023"/>
    </source>
</evidence>
<dbReference type="PANTHER" id="PTHR24127">
    <property type="entry name" value="ANKYRIN REPEAT AND EF-HAND DOMAIN-CONTAINING PROTEIN 1"/>
    <property type="match status" value="1"/>
</dbReference>
<dbReference type="PANTHER" id="PTHR24127:SF1">
    <property type="entry name" value="ANKYRIN REPEAT AND EF-HAND DOMAIN-CONTAINING PROTEIN 1"/>
    <property type="match status" value="1"/>
</dbReference>
<dbReference type="InterPro" id="IPR002110">
    <property type="entry name" value="Ankyrin_rpt"/>
</dbReference>
<evidence type="ECO:0000313" key="2">
    <source>
        <dbReference type="EMBL" id="KAJ7377852.1"/>
    </source>
</evidence>
<dbReference type="SMART" id="SM00248">
    <property type="entry name" value="ANK"/>
    <property type="match status" value="5"/>
</dbReference>
<dbReference type="OrthoDB" id="5962529at2759"/>
<evidence type="ECO:0000313" key="3">
    <source>
        <dbReference type="Proteomes" id="UP001163046"/>
    </source>
</evidence>
<dbReference type="SUPFAM" id="SSF48403">
    <property type="entry name" value="Ankyrin repeat"/>
    <property type="match status" value="1"/>
</dbReference>
<reference evidence="2" key="1">
    <citation type="submission" date="2023-01" db="EMBL/GenBank/DDBJ databases">
        <title>Genome assembly of the deep-sea coral Lophelia pertusa.</title>
        <authorList>
            <person name="Herrera S."/>
            <person name="Cordes E."/>
        </authorList>
    </citation>
    <scope>NUCLEOTIDE SEQUENCE</scope>
    <source>
        <strain evidence="2">USNM1676648</strain>
        <tissue evidence="2">Polyp</tissue>
    </source>
</reference>
<feature type="repeat" description="ANK" evidence="1">
    <location>
        <begin position="18"/>
        <end position="50"/>
    </location>
</feature>
<dbReference type="AlphaFoldDB" id="A0A9W9ZA32"/>
<keyword evidence="3" id="KW-1185">Reference proteome</keyword>
<dbReference type="InterPro" id="IPR052801">
    <property type="entry name" value="Ankyrin-EF-hand"/>
</dbReference>
<keyword evidence="1" id="KW-0040">ANK repeat</keyword>
<comment type="caution">
    <text evidence="2">The sequence shown here is derived from an EMBL/GenBank/DDBJ whole genome shotgun (WGS) entry which is preliminary data.</text>
</comment>
<dbReference type="Pfam" id="PF13637">
    <property type="entry name" value="Ank_4"/>
    <property type="match status" value="2"/>
</dbReference>
<proteinExistence type="predicted"/>